<dbReference type="Proteomes" id="UP000284842">
    <property type="component" value="Unassembled WGS sequence"/>
</dbReference>
<name>A0A409WCB9_9AGAR</name>
<organism evidence="1 2">
    <name type="scientific">Panaeolus cyanescens</name>
    <dbReference type="NCBI Taxonomy" id="181874"/>
    <lineage>
        <taxon>Eukaryota</taxon>
        <taxon>Fungi</taxon>
        <taxon>Dikarya</taxon>
        <taxon>Basidiomycota</taxon>
        <taxon>Agaricomycotina</taxon>
        <taxon>Agaricomycetes</taxon>
        <taxon>Agaricomycetidae</taxon>
        <taxon>Agaricales</taxon>
        <taxon>Agaricineae</taxon>
        <taxon>Galeropsidaceae</taxon>
        <taxon>Panaeolus</taxon>
    </lineage>
</organism>
<proteinExistence type="predicted"/>
<evidence type="ECO:0000313" key="2">
    <source>
        <dbReference type="Proteomes" id="UP000284842"/>
    </source>
</evidence>
<evidence type="ECO:0000313" key="1">
    <source>
        <dbReference type="EMBL" id="PPQ76133.1"/>
    </source>
</evidence>
<dbReference type="AlphaFoldDB" id="A0A409WCB9"/>
<dbReference type="InParanoid" id="A0A409WCB9"/>
<comment type="caution">
    <text evidence="1">The sequence shown here is derived from an EMBL/GenBank/DDBJ whole genome shotgun (WGS) entry which is preliminary data.</text>
</comment>
<reference evidence="1 2" key="1">
    <citation type="journal article" date="2018" name="Evol. Lett.">
        <title>Horizontal gene cluster transfer increased hallucinogenic mushroom diversity.</title>
        <authorList>
            <person name="Reynolds H.T."/>
            <person name="Vijayakumar V."/>
            <person name="Gluck-Thaler E."/>
            <person name="Korotkin H.B."/>
            <person name="Matheny P.B."/>
            <person name="Slot J.C."/>
        </authorList>
    </citation>
    <scope>NUCLEOTIDE SEQUENCE [LARGE SCALE GENOMIC DNA]</scope>
    <source>
        <strain evidence="1 2">2629</strain>
    </source>
</reference>
<keyword evidence="2" id="KW-1185">Reference proteome</keyword>
<dbReference type="EMBL" id="NHTK01005605">
    <property type="protein sequence ID" value="PPQ76133.1"/>
    <property type="molecule type" value="Genomic_DNA"/>
</dbReference>
<gene>
    <name evidence="1" type="ORF">CVT24_006571</name>
</gene>
<sequence>MEPNYTYIFPSDEEARAGLTAAANAPLSSHPLAFLMNDNLPKPQTDLQKYLDMTAPPKRVPEDITESTQWRIDYTDPVRCPTANNVNIDDAGRTIDAKAAQYQVFHGPANDNIAMNGQLHIPTINIDVNTQAQAQLEGQNQLFNVNDHRFQVPQLVSRTHPFTPQPRAQVRRGRVQNGRVCKPYTKPPIHSPNAVDMLVTDVHGMPTGNTRFTKDPLNLDVVDSDDQEMLQKDDAAMDVL</sequence>
<protein>
    <submittedName>
        <fullName evidence="1">Uncharacterized protein</fullName>
    </submittedName>
</protein>
<accession>A0A409WCB9</accession>